<evidence type="ECO:0000313" key="2">
    <source>
        <dbReference type="Proteomes" id="UP000736335"/>
    </source>
</evidence>
<name>A0A9P6L3T3_9AGAM</name>
<dbReference type="Proteomes" id="UP000736335">
    <property type="component" value="Unassembled WGS sequence"/>
</dbReference>
<organism evidence="1 2">
    <name type="scientific">Thelephora terrestris</name>
    <dbReference type="NCBI Taxonomy" id="56493"/>
    <lineage>
        <taxon>Eukaryota</taxon>
        <taxon>Fungi</taxon>
        <taxon>Dikarya</taxon>
        <taxon>Basidiomycota</taxon>
        <taxon>Agaricomycotina</taxon>
        <taxon>Agaricomycetes</taxon>
        <taxon>Thelephorales</taxon>
        <taxon>Thelephoraceae</taxon>
        <taxon>Thelephora</taxon>
    </lineage>
</organism>
<reference evidence="1" key="1">
    <citation type="journal article" date="2020" name="Nat. Commun.">
        <title>Large-scale genome sequencing of mycorrhizal fungi provides insights into the early evolution of symbiotic traits.</title>
        <authorList>
            <person name="Miyauchi S."/>
            <person name="Kiss E."/>
            <person name="Kuo A."/>
            <person name="Drula E."/>
            <person name="Kohler A."/>
            <person name="Sanchez-Garcia M."/>
            <person name="Morin E."/>
            <person name="Andreopoulos B."/>
            <person name="Barry K.W."/>
            <person name="Bonito G."/>
            <person name="Buee M."/>
            <person name="Carver A."/>
            <person name="Chen C."/>
            <person name="Cichocki N."/>
            <person name="Clum A."/>
            <person name="Culley D."/>
            <person name="Crous P.W."/>
            <person name="Fauchery L."/>
            <person name="Girlanda M."/>
            <person name="Hayes R.D."/>
            <person name="Keri Z."/>
            <person name="LaButti K."/>
            <person name="Lipzen A."/>
            <person name="Lombard V."/>
            <person name="Magnuson J."/>
            <person name="Maillard F."/>
            <person name="Murat C."/>
            <person name="Nolan M."/>
            <person name="Ohm R.A."/>
            <person name="Pangilinan J."/>
            <person name="Pereira M.F."/>
            <person name="Perotto S."/>
            <person name="Peter M."/>
            <person name="Pfister S."/>
            <person name="Riley R."/>
            <person name="Sitrit Y."/>
            <person name="Stielow J.B."/>
            <person name="Szollosi G."/>
            <person name="Zifcakova L."/>
            <person name="Stursova M."/>
            <person name="Spatafora J.W."/>
            <person name="Tedersoo L."/>
            <person name="Vaario L.M."/>
            <person name="Yamada A."/>
            <person name="Yan M."/>
            <person name="Wang P."/>
            <person name="Xu J."/>
            <person name="Bruns T."/>
            <person name="Baldrian P."/>
            <person name="Vilgalys R."/>
            <person name="Dunand C."/>
            <person name="Henrissat B."/>
            <person name="Grigoriev I.V."/>
            <person name="Hibbett D."/>
            <person name="Nagy L.G."/>
            <person name="Martin F.M."/>
        </authorList>
    </citation>
    <scope>NUCLEOTIDE SEQUENCE</scope>
    <source>
        <strain evidence="1">UH-Tt-Lm1</strain>
    </source>
</reference>
<sequence>MPRAKAVNSTRSGKPTLEDIDWAKNKHELVFALLDQLERPENFKVLFGKKDPSEVNTSRRSKTAMFKSIAEALFPEQFAGHADQLTARVKSRIETLRKQYNTHARRLRKTGEGVQHN</sequence>
<dbReference type="OrthoDB" id="3231351at2759"/>
<comment type="caution">
    <text evidence="1">The sequence shown here is derived from an EMBL/GenBank/DDBJ whole genome shotgun (WGS) entry which is preliminary data.</text>
</comment>
<protein>
    <submittedName>
        <fullName evidence="1">Uncharacterized protein</fullName>
    </submittedName>
</protein>
<evidence type="ECO:0000313" key="1">
    <source>
        <dbReference type="EMBL" id="KAF9781530.1"/>
    </source>
</evidence>
<proteinExistence type="predicted"/>
<keyword evidence="2" id="KW-1185">Reference proteome</keyword>
<gene>
    <name evidence="1" type="ORF">BJ322DRAFT_1022944</name>
</gene>
<reference evidence="1" key="2">
    <citation type="submission" date="2020-11" db="EMBL/GenBank/DDBJ databases">
        <authorList>
            <consortium name="DOE Joint Genome Institute"/>
            <person name="Kuo A."/>
            <person name="Miyauchi S."/>
            <person name="Kiss E."/>
            <person name="Drula E."/>
            <person name="Kohler A."/>
            <person name="Sanchez-Garcia M."/>
            <person name="Andreopoulos B."/>
            <person name="Barry K.W."/>
            <person name="Bonito G."/>
            <person name="Buee M."/>
            <person name="Carver A."/>
            <person name="Chen C."/>
            <person name="Cichocki N."/>
            <person name="Clum A."/>
            <person name="Culley D."/>
            <person name="Crous P.W."/>
            <person name="Fauchery L."/>
            <person name="Girlanda M."/>
            <person name="Hayes R."/>
            <person name="Keri Z."/>
            <person name="Labutti K."/>
            <person name="Lipzen A."/>
            <person name="Lombard V."/>
            <person name="Magnuson J."/>
            <person name="Maillard F."/>
            <person name="Morin E."/>
            <person name="Murat C."/>
            <person name="Nolan M."/>
            <person name="Ohm R."/>
            <person name="Pangilinan J."/>
            <person name="Pereira M."/>
            <person name="Perotto S."/>
            <person name="Peter M."/>
            <person name="Riley R."/>
            <person name="Sitrit Y."/>
            <person name="Stielow B."/>
            <person name="Szollosi G."/>
            <person name="Zifcakova L."/>
            <person name="Stursova M."/>
            <person name="Spatafora J.W."/>
            <person name="Tedersoo L."/>
            <person name="Vaario L.-M."/>
            <person name="Yamada A."/>
            <person name="Yan M."/>
            <person name="Wang P."/>
            <person name="Xu J."/>
            <person name="Bruns T."/>
            <person name="Baldrian P."/>
            <person name="Vilgalys R."/>
            <person name="Henrissat B."/>
            <person name="Grigoriev I.V."/>
            <person name="Hibbett D."/>
            <person name="Nagy L.G."/>
            <person name="Martin F.M."/>
        </authorList>
    </citation>
    <scope>NUCLEOTIDE SEQUENCE</scope>
    <source>
        <strain evidence="1">UH-Tt-Lm1</strain>
    </source>
</reference>
<dbReference type="AlphaFoldDB" id="A0A9P6L3T3"/>
<accession>A0A9P6L3T3</accession>
<dbReference type="EMBL" id="WIUZ02000013">
    <property type="protein sequence ID" value="KAF9781530.1"/>
    <property type="molecule type" value="Genomic_DNA"/>
</dbReference>